<dbReference type="InterPro" id="IPR041049">
    <property type="entry name" value="DUF5615"/>
</dbReference>
<comment type="caution">
    <text evidence="2">The sequence shown here is derived from an EMBL/GenBank/DDBJ whole genome shotgun (WGS) entry which is preliminary data.</text>
</comment>
<name>A0A0G1CJE8_9BACT</name>
<dbReference type="Proteomes" id="UP000034543">
    <property type="component" value="Unassembled WGS sequence"/>
</dbReference>
<proteinExistence type="predicted"/>
<dbReference type="EMBL" id="LCFB01000006">
    <property type="protein sequence ID" value="KKS85597.1"/>
    <property type="molecule type" value="Genomic_DNA"/>
</dbReference>
<dbReference type="AlphaFoldDB" id="A0A0G1CJE8"/>
<organism evidence="2 3">
    <name type="scientific">Candidatus Gottesmanbacteria bacterium GW2011_GWA1_43_11</name>
    <dbReference type="NCBI Taxonomy" id="1618436"/>
    <lineage>
        <taxon>Bacteria</taxon>
        <taxon>Candidatus Gottesmaniibacteriota</taxon>
    </lineage>
</organism>
<sequence length="124" mass="14095">MSSKPRHRKLFRHKLLLDEGFPVRSYFPRLNARYDLEHIKEDLHLSGISDHNVYEIATKEGRLVVTFNEKDFAELIKNKVAGVIAVSATLTNDQIEKKILALLSRSSAKELFGKLTSISGETRS</sequence>
<gene>
    <name evidence="2" type="ORF">UV59_C0006G0053</name>
</gene>
<protein>
    <recommendedName>
        <fullName evidence="1">DUF5615 domain-containing protein</fullName>
    </recommendedName>
</protein>
<accession>A0A0G1CJE8</accession>
<evidence type="ECO:0000313" key="3">
    <source>
        <dbReference type="Proteomes" id="UP000034543"/>
    </source>
</evidence>
<dbReference type="Pfam" id="PF18480">
    <property type="entry name" value="DUF5615"/>
    <property type="match status" value="1"/>
</dbReference>
<evidence type="ECO:0000259" key="1">
    <source>
        <dbReference type="Pfam" id="PF18480"/>
    </source>
</evidence>
<feature type="domain" description="DUF5615" evidence="1">
    <location>
        <begin position="14"/>
        <end position="118"/>
    </location>
</feature>
<reference evidence="2 3" key="1">
    <citation type="journal article" date="2015" name="Nature">
        <title>rRNA introns, odd ribosomes, and small enigmatic genomes across a large radiation of phyla.</title>
        <authorList>
            <person name="Brown C.T."/>
            <person name="Hug L.A."/>
            <person name="Thomas B.C."/>
            <person name="Sharon I."/>
            <person name="Castelle C.J."/>
            <person name="Singh A."/>
            <person name="Wilkins M.J."/>
            <person name="Williams K.H."/>
            <person name="Banfield J.F."/>
        </authorList>
    </citation>
    <scope>NUCLEOTIDE SEQUENCE [LARGE SCALE GENOMIC DNA]</scope>
</reference>
<evidence type="ECO:0000313" key="2">
    <source>
        <dbReference type="EMBL" id="KKS85597.1"/>
    </source>
</evidence>
<dbReference type="STRING" id="1618436.UV59_C0006G0053"/>